<dbReference type="HOGENOM" id="CLU_2833874_0_0_1"/>
<dbReference type="EMBL" id="CH479224">
    <property type="protein sequence ID" value="EDW35091.1"/>
    <property type="molecule type" value="Genomic_DNA"/>
</dbReference>
<protein>
    <submittedName>
        <fullName evidence="1">GL25455</fullName>
    </submittedName>
</protein>
<reference evidence="1 2" key="1">
    <citation type="journal article" date="2007" name="Nature">
        <title>Evolution of genes and genomes on the Drosophila phylogeny.</title>
        <authorList>
            <consortium name="Drosophila 12 Genomes Consortium"/>
            <person name="Clark A.G."/>
            <person name="Eisen M.B."/>
            <person name="Smith D.R."/>
            <person name="Bergman C.M."/>
            <person name="Oliver B."/>
            <person name="Markow T.A."/>
            <person name="Kaufman T.C."/>
            <person name="Kellis M."/>
            <person name="Gelbart W."/>
            <person name="Iyer V.N."/>
            <person name="Pollard D.A."/>
            <person name="Sackton T.B."/>
            <person name="Larracuente A.M."/>
            <person name="Singh N.D."/>
            <person name="Abad J.P."/>
            <person name="Abt D.N."/>
            <person name="Adryan B."/>
            <person name="Aguade M."/>
            <person name="Akashi H."/>
            <person name="Anderson W.W."/>
            <person name="Aquadro C.F."/>
            <person name="Ardell D.H."/>
            <person name="Arguello R."/>
            <person name="Artieri C.G."/>
            <person name="Barbash D.A."/>
            <person name="Barker D."/>
            <person name="Barsanti P."/>
            <person name="Batterham P."/>
            <person name="Batzoglou S."/>
            <person name="Begun D."/>
            <person name="Bhutkar A."/>
            <person name="Blanco E."/>
            <person name="Bosak S.A."/>
            <person name="Bradley R.K."/>
            <person name="Brand A.D."/>
            <person name="Brent M.R."/>
            <person name="Brooks A.N."/>
            <person name="Brown R.H."/>
            <person name="Butlin R.K."/>
            <person name="Caggese C."/>
            <person name="Calvi B.R."/>
            <person name="Bernardo de Carvalho A."/>
            <person name="Caspi A."/>
            <person name="Castrezana S."/>
            <person name="Celniker S.E."/>
            <person name="Chang J.L."/>
            <person name="Chapple C."/>
            <person name="Chatterji S."/>
            <person name="Chinwalla A."/>
            <person name="Civetta A."/>
            <person name="Clifton S.W."/>
            <person name="Comeron J.M."/>
            <person name="Costello J.C."/>
            <person name="Coyne J.A."/>
            <person name="Daub J."/>
            <person name="David R.G."/>
            <person name="Delcher A.L."/>
            <person name="Delehaunty K."/>
            <person name="Do C.B."/>
            <person name="Ebling H."/>
            <person name="Edwards K."/>
            <person name="Eickbush T."/>
            <person name="Evans J.D."/>
            <person name="Filipski A."/>
            <person name="Findeiss S."/>
            <person name="Freyhult E."/>
            <person name="Fulton L."/>
            <person name="Fulton R."/>
            <person name="Garcia A.C."/>
            <person name="Gardiner A."/>
            <person name="Garfield D.A."/>
            <person name="Garvin B.E."/>
            <person name="Gibson G."/>
            <person name="Gilbert D."/>
            <person name="Gnerre S."/>
            <person name="Godfrey J."/>
            <person name="Good R."/>
            <person name="Gotea V."/>
            <person name="Gravely B."/>
            <person name="Greenberg A.J."/>
            <person name="Griffiths-Jones S."/>
            <person name="Gross S."/>
            <person name="Guigo R."/>
            <person name="Gustafson E.A."/>
            <person name="Haerty W."/>
            <person name="Hahn M.W."/>
            <person name="Halligan D.L."/>
            <person name="Halpern A.L."/>
            <person name="Halter G.M."/>
            <person name="Han M.V."/>
            <person name="Heger A."/>
            <person name="Hillier L."/>
            <person name="Hinrichs A.S."/>
            <person name="Holmes I."/>
            <person name="Hoskins R.A."/>
            <person name="Hubisz M.J."/>
            <person name="Hultmark D."/>
            <person name="Huntley M.A."/>
            <person name="Jaffe D.B."/>
            <person name="Jagadeeshan S."/>
            <person name="Jeck W.R."/>
            <person name="Johnson J."/>
            <person name="Jones C.D."/>
            <person name="Jordan W.C."/>
            <person name="Karpen G.H."/>
            <person name="Kataoka E."/>
            <person name="Keightley P.D."/>
            <person name="Kheradpour P."/>
            <person name="Kirkness E.F."/>
            <person name="Koerich L.B."/>
            <person name="Kristiansen K."/>
            <person name="Kudrna D."/>
            <person name="Kulathinal R.J."/>
            <person name="Kumar S."/>
            <person name="Kwok R."/>
            <person name="Lander E."/>
            <person name="Langley C.H."/>
            <person name="Lapoint R."/>
            <person name="Lazzaro B.P."/>
            <person name="Lee S.J."/>
            <person name="Levesque L."/>
            <person name="Li R."/>
            <person name="Lin C.F."/>
            <person name="Lin M.F."/>
            <person name="Lindblad-Toh K."/>
            <person name="Llopart A."/>
            <person name="Long M."/>
            <person name="Low L."/>
            <person name="Lozovsky E."/>
            <person name="Lu J."/>
            <person name="Luo M."/>
            <person name="Machado C.A."/>
            <person name="Makalowski W."/>
            <person name="Marzo M."/>
            <person name="Matsuda M."/>
            <person name="Matzkin L."/>
            <person name="McAllister B."/>
            <person name="McBride C.S."/>
            <person name="McKernan B."/>
            <person name="McKernan K."/>
            <person name="Mendez-Lago M."/>
            <person name="Minx P."/>
            <person name="Mollenhauer M.U."/>
            <person name="Montooth K."/>
            <person name="Mount S.M."/>
            <person name="Mu X."/>
            <person name="Myers E."/>
            <person name="Negre B."/>
            <person name="Newfeld S."/>
            <person name="Nielsen R."/>
            <person name="Noor M.A."/>
            <person name="O'Grady P."/>
            <person name="Pachter L."/>
            <person name="Papaceit M."/>
            <person name="Parisi M.J."/>
            <person name="Parisi M."/>
            <person name="Parts L."/>
            <person name="Pedersen J.S."/>
            <person name="Pesole G."/>
            <person name="Phillippy A.M."/>
            <person name="Ponting C.P."/>
            <person name="Pop M."/>
            <person name="Porcelli D."/>
            <person name="Powell J.R."/>
            <person name="Prohaska S."/>
            <person name="Pruitt K."/>
            <person name="Puig M."/>
            <person name="Quesneville H."/>
            <person name="Ram K.R."/>
            <person name="Rand D."/>
            <person name="Rasmussen M.D."/>
            <person name="Reed L.K."/>
            <person name="Reenan R."/>
            <person name="Reily A."/>
            <person name="Remington K.A."/>
            <person name="Rieger T.T."/>
            <person name="Ritchie M.G."/>
            <person name="Robin C."/>
            <person name="Rogers Y.H."/>
            <person name="Rohde C."/>
            <person name="Rozas J."/>
            <person name="Rubenfield M.J."/>
            <person name="Ruiz A."/>
            <person name="Russo S."/>
            <person name="Salzberg S.L."/>
            <person name="Sanchez-Gracia A."/>
            <person name="Saranga D.J."/>
            <person name="Sato H."/>
            <person name="Schaeffer S.W."/>
            <person name="Schatz M.C."/>
            <person name="Schlenke T."/>
            <person name="Schwartz R."/>
            <person name="Segarra C."/>
            <person name="Singh R.S."/>
            <person name="Sirot L."/>
            <person name="Sirota M."/>
            <person name="Sisneros N.B."/>
            <person name="Smith C.D."/>
            <person name="Smith T.F."/>
            <person name="Spieth J."/>
            <person name="Stage D.E."/>
            <person name="Stark A."/>
            <person name="Stephan W."/>
            <person name="Strausberg R.L."/>
            <person name="Strempel S."/>
            <person name="Sturgill D."/>
            <person name="Sutton G."/>
            <person name="Sutton G.G."/>
            <person name="Tao W."/>
            <person name="Teichmann S."/>
            <person name="Tobari Y.N."/>
            <person name="Tomimura Y."/>
            <person name="Tsolas J.M."/>
            <person name="Valente V.L."/>
            <person name="Venter E."/>
            <person name="Venter J.C."/>
            <person name="Vicario S."/>
            <person name="Vieira F.G."/>
            <person name="Vilella A.J."/>
            <person name="Villasante A."/>
            <person name="Walenz B."/>
            <person name="Wang J."/>
            <person name="Wasserman M."/>
            <person name="Watts T."/>
            <person name="Wilson D."/>
            <person name="Wilson R.K."/>
            <person name="Wing R.A."/>
            <person name="Wolfner M.F."/>
            <person name="Wong A."/>
            <person name="Wong G.K."/>
            <person name="Wu C.I."/>
            <person name="Wu G."/>
            <person name="Yamamoto D."/>
            <person name="Yang H.P."/>
            <person name="Yang S.P."/>
            <person name="Yorke J.A."/>
            <person name="Yoshida K."/>
            <person name="Zdobnov E."/>
            <person name="Zhang P."/>
            <person name="Zhang Y."/>
            <person name="Zimin A.V."/>
            <person name="Baldwin J."/>
            <person name="Abdouelleil A."/>
            <person name="Abdulkadir J."/>
            <person name="Abebe A."/>
            <person name="Abera B."/>
            <person name="Abreu J."/>
            <person name="Acer S.C."/>
            <person name="Aftuck L."/>
            <person name="Alexander A."/>
            <person name="An P."/>
            <person name="Anderson E."/>
            <person name="Anderson S."/>
            <person name="Arachi H."/>
            <person name="Azer M."/>
            <person name="Bachantsang P."/>
            <person name="Barry A."/>
            <person name="Bayul T."/>
            <person name="Berlin A."/>
            <person name="Bessette D."/>
            <person name="Bloom T."/>
            <person name="Blye J."/>
            <person name="Boguslavskiy L."/>
            <person name="Bonnet C."/>
            <person name="Boukhgalter B."/>
            <person name="Bourzgui I."/>
            <person name="Brown A."/>
            <person name="Cahill P."/>
            <person name="Channer S."/>
            <person name="Cheshatsang Y."/>
            <person name="Chuda L."/>
            <person name="Citroen M."/>
            <person name="Collymore A."/>
            <person name="Cooke P."/>
            <person name="Costello M."/>
            <person name="D'Aco K."/>
            <person name="Daza R."/>
            <person name="De Haan G."/>
            <person name="DeGray S."/>
            <person name="DeMaso C."/>
            <person name="Dhargay N."/>
            <person name="Dooley K."/>
            <person name="Dooley E."/>
            <person name="Doricent M."/>
            <person name="Dorje P."/>
            <person name="Dorjee K."/>
            <person name="Dupes A."/>
            <person name="Elong R."/>
            <person name="Falk J."/>
            <person name="Farina A."/>
            <person name="Faro S."/>
            <person name="Ferguson D."/>
            <person name="Fisher S."/>
            <person name="Foley C.D."/>
            <person name="Franke A."/>
            <person name="Friedrich D."/>
            <person name="Gadbois L."/>
            <person name="Gearin G."/>
            <person name="Gearin C.R."/>
            <person name="Giannoukos G."/>
            <person name="Goode T."/>
            <person name="Graham J."/>
            <person name="Grandbois E."/>
            <person name="Grewal S."/>
            <person name="Gyaltsen K."/>
            <person name="Hafez N."/>
            <person name="Hagos B."/>
            <person name="Hall J."/>
            <person name="Henson C."/>
            <person name="Hollinger A."/>
            <person name="Honan T."/>
            <person name="Huard M.D."/>
            <person name="Hughes L."/>
            <person name="Hurhula B."/>
            <person name="Husby M.E."/>
            <person name="Kamat A."/>
            <person name="Kanga B."/>
            <person name="Kashin S."/>
            <person name="Khazanovich D."/>
            <person name="Kisner P."/>
            <person name="Lance K."/>
            <person name="Lara M."/>
            <person name="Lee W."/>
            <person name="Lennon N."/>
            <person name="Letendre F."/>
            <person name="LeVine R."/>
            <person name="Lipovsky A."/>
            <person name="Liu X."/>
            <person name="Liu J."/>
            <person name="Liu S."/>
            <person name="Lokyitsang T."/>
            <person name="Lokyitsang Y."/>
            <person name="Lubonja R."/>
            <person name="Lui A."/>
            <person name="MacDonald P."/>
            <person name="Magnisalis V."/>
            <person name="Maru K."/>
            <person name="Matthews C."/>
            <person name="McCusker W."/>
            <person name="McDonough S."/>
            <person name="Mehta T."/>
            <person name="Meldrim J."/>
            <person name="Meneus L."/>
            <person name="Mihai O."/>
            <person name="Mihalev A."/>
            <person name="Mihova T."/>
            <person name="Mittelman R."/>
            <person name="Mlenga V."/>
            <person name="Montmayeur A."/>
            <person name="Mulrain L."/>
            <person name="Navidi A."/>
            <person name="Naylor J."/>
            <person name="Negash T."/>
            <person name="Nguyen T."/>
            <person name="Nguyen N."/>
            <person name="Nicol R."/>
            <person name="Norbu C."/>
            <person name="Norbu N."/>
            <person name="Novod N."/>
            <person name="O'Neill B."/>
            <person name="Osman S."/>
            <person name="Markiewicz E."/>
            <person name="Oyono O.L."/>
            <person name="Patti C."/>
            <person name="Phunkhang P."/>
            <person name="Pierre F."/>
            <person name="Priest M."/>
            <person name="Raghuraman S."/>
            <person name="Rege F."/>
            <person name="Reyes R."/>
            <person name="Rise C."/>
            <person name="Rogov P."/>
            <person name="Ross K."/>
            <person name="Ryan E."/>
            <person name="Settipalli S."/>
            <person name="Shea T."/>
            <person name="Sherpa N."/>
            <person name="Shi L."/>
            <person name="Shih D."/>
            <person name="Sparrow T."/>
            <person name="Spaulding J."/>
            <person name="Stalker J."/>
            <person name="Stange-Thomann N."/>
            <person name="Stavropoulos S."/>
            <person name="Stone C."/>
            <person name="Strader C."/>
            <person name="Tesfaye S."/>
            <person name="Thomson T."/>
            <person name="Thoulutsang Y."/>
            <person name="Thoulutsang D."/>
            <person name="Topham K."/>
            <person name="Topping I."/>
            <person name="Tsamla T."/>
            <person name="Vassiliev H."/>
            <person name="Vo A."/>
            <person name="Wangchuk T."/>
            <person name="Wangdi T."/>
            <person name="Weiand M."/>
            <person name="Wilkinson J."/>
            <person name="Wilson A."/>
            <person name="Yadav S."/>
            <person name="Young G."/>
            <person name="Yu Q."/>
            <person name="Zembek L."/>
            <person name="Zhong D."/>
            <person name="Zimmer A."/>
            <person name="Zwirko Z."/>
            <person name="Jaffe D.B."/>
            <person name="Alvarez P."/>
            <person name="Brockman W."/>
            <person name="Butler J."/>
            <person name="Chin C."/>
            <person name="Gnerre S."/>
            <person name="Grabherr M."/>
            <person name="Kleber M."/>
            <person name="Mauceli E."/>
            <person name="MacCallum I."/>
        </authorList>
    </citation>
    <scope>NUCLEOTIDE SEQUENCE [LARGE SCALE GENOMIC DNA]</scope>
    <source>
        <strain evidence="2">MSH-3 / Tucson 14011-0111.49</strain>
    </source>
</reference>
<dbReference type="AlphaFoldDB" id="B4H8P8"/>
<proteinExistence type="predicted"/>
<evidence type="ECO:0000313" key="2">
    <source>
        <dbReference type="Proteomes" id="UP000008744"/>
    </source>
</evidence>
<accession>B4H8P8</accession>
<dbReference type="Proteomes" id="UP000008744">
    <property type="component" value="Unassembled WGS sequence"/>
</dbReference>
<name>B4H8P8_DROPE</name>
<organism evidence="2">
    <name type="scientific">Drosophila persimilis</name>
    <name type="common">Fruit fly</name>
    <dbReference type="NCBI Taxonomy" id="7234"/>
    <lineage>
        <taxon>Eukaryota</taxon>
        <taxon>Metazoa</taxon>
        <taxon>Ecdysozoa</taxon>
        <taxon>Arthropoda</taxon>
        <taxon>Hexapoda</taxon>
        <taxon>Insecta</taxon>
        <taxon>Pterygota</taxon>
        <taxon>Neoptera</taxon>
        <taxon>Endopterygota</taxon>
        <taxon>Diptera</taxon>
        <taxon>Brachycera</taxon>
        <taxon>Muscomorpha</taxon>
        <taxon>Ephydroidea</taxon>
        <taxon>Drosophilidae</taxon>
        <taxon>Drosophila</taxon>
        <taxon>Sophophora</taxon>
    </lineage>
</organism>
<sequence>MPNFRSQILGHPQRATRACSCAPMSQCQIWRIFSPILQKIDLDPNTGPCPTILDHGIPLIRPTGKA</sequence>
<evidence type="ECO:0000313" key="1">
    <source>
        <dbReference type="EMBL" id="EDW35091.1"/>
    </source>
</evidence>
<gene>
    <name evidence="1" type="primary">Dper\GL25455</name>
    <name evidence="1" type="ORF">Dper_GL25455</name>
</gene>
<keyword evidence="2" id="KW-1185">Reference proteome</keyword>